<sequence length="267" mass="27498">MPPPNPMRMATLQRGIVDPSALVFPGYATGNQSWLLPVTGLTTVPPTARALQSFPRVAWLTTVLRSPLGRAVRSKCCALRGVLCLSQMVAAYFRFPLGDCALATARSTSTLQISDDYRGIGFEAVSITSSSSSPPLFASRILHRDSEVSIQQPNMPSQEAGSNPAPGPSSGAAERQAQGAQGAGAGATSPPRTEQELAQAFRDLARGENAATALENNLTTLEGKIDELLASFERSAAALAPAGSANGTDGGTSGPGEGGGSQNSADK</sequence>
<gene>
    <name evidence="3" type="ORF">FJTKL_14883</name>
</gene>
<dbReference type="Proteomes" id="UP001600888">
    <property type="component" value="Unassembled WGS sequence"/>
</dbReference>
<evidence type="ECO:0000256" key="1">
    <source>
        <dbReference type="SAM" id="Coils"/>
    </source>
</evidence>
<reference evidence="3 4" key="1">
    <citation type="submission" date="2024-03" db="EMBL/GenBank/DDBJ databases">
        <title>A high-quality draft genome sequence of Diaporthe vaccinii, a causative agent of upright dieback and viscid rot disease in cranberry plants.</title>
        <authorList>
            <person name="Sarrasin M."/>
            <person name="Lang B.F."/>
            <person name="Burger G."/>
        </authorList>
    </citation>
    <scope>NUCLEOTIDE SEQUENCE [LARGE SCALE GENOMIC DNA]</scope>
    <source>
        <strain evidence="3 4">IS7</strain>
    </source>
</reference>
<evidence type="ECO:0000313" key="4">
    <source>
        <dbReference type="Proteomes" id="UP001600888"/>
    </source>
</evidence>
<keyword evidence="4" id="KW-1185">Reference proteome</keyword>
<name>A0ABR4F8F5_9PEZI</name>
<feature type="region of interest" description="Disordered" evidence="2">
    <location>
        <begin position="153"/>
        <end position="194"/>
    </location>
</feature>
<feature type="compositionally biased region" description="Low complexity" evidence="2">
    <location>
        <begin position="171"/>
        <end position="180"/>
    </location>
</feature>
<proteinExistence type="predicted"/>
<evidence type="ECO:0000256" key="2">
    <source>
        <dbReference type="SAM" id="MobiDB-lite"/>
    </source>
</evidence>
<evidence type="ECO:0008006" key="5">
    <source>
        <dbReference type="Google" id="ProtNLM"/>
    </source>
</evidence>
<protein>
    <recommendedName>
        <fullName evidence="5">Heat shock factor binding protein 1</fullName>
    </recommendedName>
</protein>
<feature type="coiled-coil region" evidence="1">
    <location>
        <begin position="197"/>
        <end position="231"/>
    </location>
</feature>
<evidence type="ECO:0000313" key="3">
    <source>
        <dbReference type="EMBL" id="KAL2290982.1"/>
    </source>
</evidence>
<feature type="region of interest" description="Disordered" evidence="2">
    <location>
        <begin position="240"/>
        <end position="267"/>
    </location>
</feature>
<dbReference type="EMBL" id="JBAWTH010000008">
    <property type="protein sequence ID" value="KAL2290982.1"/>
    <property type="molecule type" value="Genomic_DNA"/>
</dbReference>
<organism evidence="3 4">
    <name type="scientific">Diaporthe vaccinii</name>
    <dbReference type="NCBI Taxonomy" id="105482"/>
    <lineage>
        <taxon>Eukaryota</taxon>
        <taxon>Fungi</taxon>
        <taxon>Dikarya</taxon>
        <taxon>Ascomycota</taxon>
        <taxon>Pezizomycotina</taxon>
        <taxon>Sordariomycetes</taxon>
        <taxon>Sordariomycetidae</taxon>
        <taxon>Diaporthales</taxon>
        <taxon>Diaporthaceae</taxon>
        <taxon>Diaporthe</taxon>
        <taxon>Diaporthe eres species complex</taxon>
    </lineage>
</organism>
<comment type="caution">
    <text evidence="3">The sequence shown here is derived from an EMBL/GenBank/DDBJ whole genome shotgun (WGS) entry which is preliminary data.</text>
</comment>
<keyword evidence="1" id="KW-0175">Coiled coil</keyword>
<accession>A0ABR4F8F5</accession>
<feature type="compositionally biased region" description="Gly residues" evidence="2">
    <location>
        <begin position="248"/>
        <end position="261"/>
    </location>
</feature>